<dbReference type="GO" id="GO:0016787">
    <property type="term" value="F:hydrolase activity"/>
    <property type="evidence" value="ECO:0007669"/>
    <property type="project" value="UniProtKB-KW"/>
</dbReference>
<dbReference type="InterPro" id="IPR005229">
    <property type="entry name" value="YicC/YloC-like"/>
</dbReference>
<comment type="caution">
    <text evidence="8">The sequence shown here is derived from an EMBL/GenBank/DDBJ whole genome shotgun (WGS) entry which is preliminary data.</text>
</comment>
<dbReference type="RefSeq" id="WP_135471563.1">
    <property type="nucleotide sequence ID" value="NZ_CASGTF010000056.1"/>
</dbReference>
<dbReference type="NCBIfam" id="TIGR00255">
    <property type="entry name" value="YicC/YloC family endoribonuclease"/>
    <property type="match status" value="1"/>
</dbReference>
<evidence type="ECO:0000256" key="4">
    <source>
        <dbReference type="ARBA" id="ARBA00022801"/>
    </source>
</evidence>
<dbReference type="PANTHER" id="PTHR30636">
    <property type="entry name" value="UPF0701 PROTEIN YICC"/>
    <property type="match status" value="1"/>
</dbReference>
<feature type="domain" description="Endoribonuclease YicC-like N-terminal" evidence="6">
    <location>
        <begin position="3"/>
        <end position="157"/>
    </location>
</feature>
<evidence type="ECO:0000313" key="9">
    <source>
        <dbReference type="Proteomes" id="UP000297635"/>
    </source>
</evidence>
<dbReference type="GO" id="GO:0004521">
    <property type="term" value="F:RNA endonuclease activity"/>
    <property type="evidence" value="ECO:0007669"/>
    <property type="project" value="InterPro"/>
</dbReference>
<dbReference type="GeneID" id="82149680"/>
<reference evidence="8 9" key="1">
    <citation type="submission" date="2019-02" db="EMBL/GenBank/DDBJ databases">
        <title>Isolation and identification of novel species under the genus Muribaculum.</title>
        <authorList>
            <person name="Miyake S."/>
            <person name="Ding Y."/>
            <person name="Low A."/>
            <person name="Soh M."/>
            <person name="Seedorf H."/>
        </authorList>
    </citation>
    <scope>NUCLEOTIDE SEQUENCE [LARGE SCALE GENOMIC DNA]</scope>
    <source>
        <strain evidence="8 9">TLL-A3</strain>
    </source>
</reference>
<dbReference type="InterPro" id="IPR013551">
    <property type="entry name" value="YicC-like_C"/>
</dbReference>
<comment type="cofactor">
    <cofactor evidence="1">
        <name>a divalent metal cation</name>
        <dbReference type="ChEBI" id="CHEBI:60240"/>
    </cofactor>
</comment>
<dbReference type="Pfam" id="PF08340">
    <property type="entry name" value="YicC-like_C"/>
    <property type="match status" value="1"/>
</dbReference>
<dbReference type="Proteomes" id="UP000297635">
    <property type="component" value="Unassembled WGS sequence"/>
</dbReference>
<keyword evidence="9" id="KW-1185">Reference proteome</keyword>
<evidence type="ECO:0000256" key="3">
    <source>
        <dbReference type="ARBA" id="ARBA00022759"/>
    </source>
</evidence>
<evidence type="ECO:0000256" key="2">
    <source>
        <dbReference type="ARBA" id="ARBA00022722"/>
    </source>
</evidence>
<dbReference type="AlphaFoldDB" id="A0A4Z0V5S2"/>
<name>A0A4Z0V5S2_9BACT</name>
<keyword evidence="3" id="KW-0255">Endonuclease</keyword>
<dbReference type="Pfam" id="PF03755">
    <property type="entry name" value="YicC-like_N"/>
    <property type="match status" value="1"/>
</dbReference>
<dbReference type="PANTHER" id="PTHR30636:SF3">
    <property type="entry name" value="UPF0701 PROTEIN YICC"/>
    <property type="match status" value="1"/>
</dbReference>
<dbReference type="EMBL" id="SJSA01000001">
    <property type="protein sequence ID" value="TGG40566.1"/>
    <property type="molecule type" value="Genomic_DNA"/>
</dbReference>
<dbReference type="InterPro" id="IPR013527">
    <property type="entry name" value="YicC-like_N"/>
</dbReference>
<accession>A0A4Z0V5S2</accession>
<evidence type="ECO:0000256" key="5">
    <source>
        <dbReference type="ARBA" id="ARBA00035648"/>
    </source>
</evidence>
<organism evidence="8 9">
    <name type="scientific">Duncaniella freteri</name>
    <dbReference type="NCBI Taxonomy" id="2530391"/>
    <lineage>
        <taxon>Bacteria</taxon>
        <taxon>Pseudomonadati</taxon>
        <taxon>Bacteroidota</taxon>
        <taxon>Bacteroidia</taxon>
        <taxon>Bacteroidales</taxon>
        <taxon>Muribaculaceae</taxon>
        <taxon>Duncaniella</taxon>
    </lineage>
</organism>
<evidence type="ECO:0000259" key="7">
    <source>
        <dbReference type="Pfam" id="PF08340"/>
    </source>
</evidence>
<evidence type="ECO:0000313" key="8">
    <source>
        <dbReference type="EMBL" id="TGG40566.1"/>
    </source>
</evidence>
<sequence length="292" mass="33309">MLYSMTGFGKSVKEFPGKKITIEIKSLNSKQADIATRIPASLRQRELDMRNVIAEKLVRGKIDLSVSIESRSGDVSQRFNIPVMKAYKAQIQQAAAELGIPEPESDWFSMLMRFPDVLHVESVADADESEVNATMEALKEAIEALCSYRRVEGEKLEAFFTVRVNRIAELLGQISKYEGERAARVRARMEEGLTKLSGIDYDRSRLEQEMFFYIEKFDINEEKQRLAQHLTYFIDTMKAPGAQGKKLGFITQEIGREINTLGSKSNHSDMQRLVVQMKDELEQMKEQVLNVL</sequence>
<proteinExistence type="inferred from homology"/>
<keyword evidence="4" id="KW-0378">Hydrolase</keyword>
<keyword evidence="2" id="KW-0540">Nuclease</keyword>
<evidence type="ECO:0000259" key="6">
    <source>
        <dbReference type="Pfam" id="PF03755"/>
    </source>
</evidence>
<comment type="similarity">
    <text evidence="5">Belongs to the YicC/YloC family.</text>
</comment>
<gene>
    <name evidence="8" type="ORF">EZ315_07740</name>
</gene>
<protein>
    <submittedName>
        <fullName evidence="8">YicC family protein</fullName>
    </submittedName>
</protein>
<evidence type="ECO:0000256" key="1">
    <source>
        <dbReference type="ARBA" id="ARBA00001968"/>
    </source>
</evidence>
<feature type="domain" description="Endoribonuclease YicC-like C-terminal" evidence="7">
    <location>
        <begin position="175"/>
        <end position="291"/>
    </location>
</feature>